<keyword evidence="1" id="KW-0472">Membrane</keyword>
<sequence length="225" mass="25710">MKREKFMLPMLMILLILIMPLIVNILMLFSTPLAKGNIDAWISFYGSYLGGVIGGIATIFGIYLTLKYSKEKDIDDKRRLTLPYISIIEYNSRANAKNEITYEAIYIEALSSMTENEGCYVTLKNIGFGSAIDITFEDSHTGDLQKKLCFNLGLNEEKHFYIKLPSKKIVDGEYKISLLFKNLLGDQYEQTVIFRNNSEKKLGFYPNSMIVFSLSPPLLTKKYTD</sequence>
<organism evidence="2 3">
    <name type="scientific">Anaerosolibacter carboniphilus</name>
    <dbReference type="NCBI Taxonomy" id="1417629"/>
    <lineage>
        <taxon>Bacteria</taxon>
        <taxon>Bacillati</taxon>
        <taxon>Bacillota</taxon>
        <taxon>Clostridia</taxon>
        <taxon>Peptostreptococcales</taxon>
        <taxon>Thermotaleaceae</taxon>
        <taxon>Anaerosolibacter</taxon>
    </lineage>
</organism>
<accession>A0A841L6Y7</accession>
<name>A0A841L6Y7_9FIRM</name>
<keyword evidence="3" id="KW-1185">Reference proteome</keyword>
<reference evidence="2 3" key="1">
    <citation type="submission" date="2020-08" db="EMBL/GenBank/DDBJ databases">
        <title>Genomic Encyclopedia of Type Strains, Phase IV (KMG-IV): sequencing the most valuable type-strain genomes for metagenomic binning, comparative biology and taxonomic classification.</title>
        <authorList>
            <person name="Goeker M."/>
        </authorList>
    </citation>
    <scope>NUCLEOTIDE SEQUENCE [LARGE SCALE GENOMIC DNA]</scope>
    <source>
        <strain evidence="2 3">DSM 103526</strain>
    </source>
</reference>
<dbReference type="EMBL" id="JACHEN010000034">
    <property type="protein sequence ID" value="MBB6218159.1"/>
    <property type="molecule type" value="Genomic_DNA"/>
</dbReference>
<dbReference type="AlphaFoldDB" id="A0A841L6Y7"/>
<evidence type="ECO:0000256" key="1">
    <source>
        <dbReference type="SAM" id="Phobius"/>
    </source>
</evidence>
<feature type="transmembrane region" description="Helical" evidence="1">
    <location>
        <begin position="41"/>
        <end position="64"/>
    </location>
</feature>
<gene>
    <name evidence="2" type="ORF">HNQ80_004299</name>
</gene>
<comment type="caution">
    <text evidence="2">The sequence shown here is derived from an EMBL/GenBank/DDBJ whole genome shotgun (WGS) entry which is preliminary data.</text>
</comment>
<dbReference type="Proteomes" id="UP000579281">
    <property type="component" value="Unassembled WGS sequence"/>
</dbReference>
<keyword evidence="1" id="KW-1133">Transmembrane helix</keyword>
<proteinExistence type="predicted"/>
<feature type="transmembrane region" description="Helical" evidence="1">
    <location>
        <begin position="7"/>
        <end position="29"/>
    </location>
</feature>
<evidence type="ECO:0000313" key="2">
    <source>
        <dbReference type="EMBL" id="MBB6218159.1"/>
    </source>
</evidence>
<dbReference type="RefSeq" id="WP_184312655.1">
    <property type="nucleotide sequence ID" value="NZ_JACHEN010000034.1"/>
</dbReference>
<keyword evidence="1" id="KW-0812">Transmembrane</keyword>
<evidence type="ECO:0000313" key="3">
    <source>
        <dbReference type="Proteomes" id="UP000579281"/>
    </source>
</evidence>
<protein>
    <submittedName>
        <fullName evidence="2">Uncharacterized protein</fullName>
    </submittedName>
</protein>